<reference evidence="1" key="1">
    <citation type="submission" date="2022-11" db="EMBL/GenBank/DDBJ databases">
        <title>Genome Sequence of Boeremia exigua.</title>
        <authorList>
            <person name="Buettner E."/>
        </authorList>
    </citation>
    <scope>NUCLEOTIDE SEQUENCE</scope>
    <source>
        <strain evidence="1">CU02</strain>
    </source>
</reference>
<dbReference type="Proteomes" id="UP001153331">
    <property type="component" value="Unassembled WGS sequence"/>
</dbReference>
<name>A0ACC2IPJ8_9PLEO</name>
<proteinExistence type="predicted"/>
<evidence type="ECO:0000313" key="2">
    <source>
        <dbReference type="Proteomes" id="UP001153331"/>
    </source>
</evidence>
<comment type="caution">
    <text evidence="1">The sequence shown here is derived from an EMBL/GenBank/DDBJ whole genome shotgun (WGS) entry which is preliminary data.</text>
</comment>
<dbReference type="EMBL" id="JAPHNI010000068">
    <property type="protein sequence ID" value="KAJ8117070.1"/>
    <property type="molecule type" value="Genomic_DNA"/>
</dbReference>
<organism evidence="1 2">
    <name type="scientific">Boeremia exigua</name>
    <dbReference type="NCBI Taxonomy" id="749465"/>
    <lineage>
        <taxon>Eukaryota</taxon>
        <taxon>Fungi</taxon>
        <taxon>Dikarya</taxon>
        <taxon>Ascomycota</taxon>
        <taxon>Pezizomycotina</taxon>
        <taxon>Dothideomycetes</taxon>
        <taxon>Pleosporomycetidae</taxon>
        <taxon>Pleosporales</taxon>
        <taxon>Pleosporineae</taxon>
        <taxon>Didymellaceae</taxon>
        <taxon>Boeremia</taxon>
    </lineage>
</organism>
<keyword evidence="2" id="KW-1185">Reference proteome</keyword>
<evidence type="ECO:0000313" key="1">
    <source>
        <dbReference type="EMBL" id="KAJ8117070.1"/>
    </source>
</evidence>
<accession>A0ACC2IPJ8</accession>
<protein>
    <submittedName>
        <fullName evidence="1">Uncharacterized protein</fullName>
    </submittedName>
</protein>
<sequence length="596" mass="66030">MAGTVSPRDWSAEALFLLDVLHSRDWRVPRTVFGDAGLLAITVCYSAQRRWRCSPDEGSGIGLVALVPLIFGRELLLWLCVAWVLRLRGSLRTTSVPIRVQSLLQRSADCKGASGRYWHCCLAAARSCQGVPQSALSVPEWCLVRVRIHASRRLDRGTRMQGLMPAAMAPFSRLGLRAEVMYLVFSLEDRGVQEDKMPLRSWYKSESLAAPLPLHSNRYHGRLQDSRHSLELRHYHCPEAPMHQLCRMGSACAFDWQGNRRCHKKKKKTGLSEARSDETVVNGTTLGLIATTPPNSGEWSSATTLAENSAEVVKQSIFGSGPSNTPSTAAIPDATKPREDGLGYDSPDPSTAGTPEIEVEPTAATLPVEEEAIHFRNRKVPRTVSLEMLAKMTVLVDYYGCDEAVDLWVDMWVADVLKTIPVPTTYCRDLILYILISWSCGLDVVFKRMTSVAIQQATEPLRSLGLPIPAWIVDEIDRRRYQAIKAIISALATQLDNYRSAAYVCPTRTKDSFRCGSILFGALTKEMDSARLHSPPLRMPFYGRSVDALCLTVLAMKSATWWHGDGNSHRCNISIAMNSTVNGALAGAGGLEWREK</sequence>
<gene>
    <name evidence="1" type="ORF">OPT61_g1645</name>
</gene>